<reference evidence="1 2" key="1">
    <citation type="journal article" date="2022" name="Plant J.">
        <title>Chromosome-level genome of Camellia lanceoleosa provides a valuable resource for understanding genome evolution and self-incompatibility.</title>
        <authorList>
            <person name="Gong W."/>
            <person name="Xiao S."/>
            <person name="Wang L."/>
            <person name="Liao Z."/>
            <person name="Chang Y."/>
            <person name="Mo W."/>
            <person name="Hu G."/>
            <person name="Li W."/>
            <person name="Zhao G."/>
            <person name="Zhu H."/>
            <person name="Hu X."/>
            <person name="Ji K."/>
            <person name="Xiang X."/>
            <person name="Song Q."/>
            <person name="Yuan D."/>
            <person name="Jin S."/>
            <person name="Zhang L."/>
        </authorList>
    </citation>
    <scope>NUCLEOTIDE SEQUENCE [LARGE SCALE GENOMIC DNA]</scope>
    <source>
        <strain evidence="1">SQ_2022a</strain>
    </source>
</reference>
<evidence type="ECO:0000313" key="1">
    <source>
        <dbReference type="EMBL" id="KAI8030849.1"/>
    </source>
</evidence>
<dbReference type="EMBL" id="CM045758">
    <property type="protein sequence ID" value="KAI8030849.1"/>
    <property type="molecule type" value="Genomic_DNA"/>
</dbReference>
<protein>
    <submittedName>
        <fullName evidence="1">Uncharacterized protein</fullName>
    </submittedName>
</protein>
<proteinExistence type="predicted"/>
<accession>A0ACC0J210</accession>
<comment type="caution">
    <text evidence="1">The sequence shown here is derived from an EMBL/GenBank/DDBJ whole genome shotgun (WGS) entry which is preliminary data.</text>
</comment>
<organism evidence="1 2">
    <name type="scientific">Camellia lanceoleosa</name>
    <dbReference type="NCBI Taxonomy" id="1840588"/>
    <lineage>
        <taxon>Eukaryota</taxon>
        <taxon>Viridiplantae</taxon>
        <taxon>Streptophyta</taxon>
        <taxon>Embryophyta</taxon>
        <taxon>Tracheophyta</taxon>
        <taxon>Spermatophyta</taxon>
        <taxon>Magnoliopsida</taxon>
        <taxon>eudicotyledons</taxon>
        <taxon>Gunneridae</taxon>
        <taxon>Pentapetalae</taxon>
        <taxon>asterids</taxon>
        <taxon>Ericales</taxon>
        <taxon>Theaceae</taxon>
        <taxon>Camellia</taxon>
    </lineage>
</organism>
<evidence type="ECO:0000313" key="2">
    <source>
        <dbReference type="Proteomes" id="UP001060215"/>
    </source>
</evidence>
<sequence length="422" mass="48029">MKCLLKEPEETPDGIAPFSPTRLGAPPIFITCNDWYNAIENVSGAGVSKAMHEFASMLNQLRKKLDEEKRQRLKVEYLAKDLEKRVKTLYEESGMNWEQCVLSNNAAATEVTTESGILIPDGLHVDLKPMKNRLDDERARCTEAITQANDIASQGFRAGLVRVFEALDGFSGEMLKALKQVRFPKGEGGTDLTGMWTFMVDCHRKQFLDMLEAKAQFQAIERNSSIMSIRKRETDILNWVTAFTYWINTQKSFVKFLNECLMKCLLKESEEMPDGIAPFSPTSLGLHQSLSRLRKKLDEEKCQRLKVEYSAKDLEKRVKTLYEESGTDWEQYELPNNAPATEVTTESGILIPDGLHVDLKLMRDRLNEEKARHVEAIMQADDIASQGFRAGSVQVLEALDGFSVEMLKAFERVRFGFDFLRE</sequence>
<name>A0ACC0J210_9ERIC</name>
<dbReference type="Proteomes" id="UP001060215">
    <property type="component" value="Chromosome 1"/>
</dbReference>
<gene>
    <name evidence="1" type="ORF">LOK49_LG01G02543</name>
</gene>
<keyword evidence="2" id="KW-1185">Reference proteome</keyword>